<feature type="binding site" evidence="6">
    <location>
        <begin position="178"/>
        <end position="182"/>
    </location>
    <ligand>
        <name>ATP</name>
        <dbReference type="ChEBI" id="CHEBI:30616"/>
    </ligand>
</feature>
<reference evidence="8 9" key="1">
    <citation type="submission" date="2024-06" db="EMBL/GenBank/DDBJ databases">
        <title>The Natural Products Discovery Center: Release of the First 8490 Sequenced Strains for Exploring Actinobacteria Biosynthetic Diversity.</title>
        <authorList>
            <person name="Kalkreuter E."/>
            <person name="Kautsar S.A."/>
            <person name="Yang D."/>
            <person name="Bader C.D."/>
            <person name="Teijaro C.N."/>
            <person name="Fluegel L."/>
            <person name="Davis C.M."/>
            <person name="Simpson J.R."/>
            <person name="Lauterbach L."/>
            <person name="Steele A.D."/>
            <person name="Gui C."/>
            <person name="Meng S."/>
            <person name="Li G."/>
            <person name="Viehrig K."/>
            <person name="Ye F."/>
            <person name="Su P."/>
            <person name="Kiefer A.F."/>
            <person name="Nichols A."/>
            <person name="Cepeda A.J."/>
            <person name="Yan W."/>
            <person name="Fan B."/>
            <person name="Jiang Y."/>
            <person name="Adhikari A."/>
            <person name="Zheng C.-J."/>
            <person name="Schuster L."/>
            <person name="Cowan T.M."/>
            <person name="Smanski M.J."/>
            <person name="Chevrette M.G."/>
            <person name="De Carvalho L.P.S."/>
            <person name="Shen B."/>
        </authorList>
    </citation>
    <scope>NUCLEOTIDE SEQUENCE [LARGE SCALE GENOMIC DNA]</scope>
    <source>
        <strain evidence="8 9">NPDC005137</strain>
    </source>
</reference>
<dbReference type="PRINTS" id="PR00471">
    <property type="entry name" value="ACETATEKNASE"/>
</dbReference>
<feature type="active site" description="Proton donor/acceptor" evidence="6">
    <location>
        <position position="118"/>
    </location>
</feature>
<feature type="binding site" evidence="6">
    <location>
        <position position="353"/>
    </location>
    <ligand>
        <name>Mg(2+)</name>
        <dbReference type="ChEBI" id="CHEBI:18420"/>
    </ligand>
</feature>
<dbReference type="HAMAP" id="MF_00020">
    <property type="entry name" value="Acetate_kinase"/>
    <property type="match status" value="1"/>
</dbReference>
<dbReference type="PIRSF" id="PIRSF000722">
    <property type="entry name" value="Acetate_prop_kin"/>
    <property type="match status" value="1"/>
</dbReference>
<accession>A0ABV2UKX4</accession>
<keyword evidence="5 6" id="KW-0067">ATP-binding</keyword>
<sequence length="372" mass="38935">MNGSDILVVDAGSSSLHLTVLAADGRERAARHLTEPPGPETADTIEDFLRDAPPVGATGHRLVHGGPHLLRPTIVDDDVRAQLDRTARLAPLHMPPALTALDATRAFLPDVPHVVCLDTAFHADLPPAARTYAVPREWTERYGLRRYGFHGLSYAWALQRAAGLIGRPAGSLHVVLAHLGGGCSVCAVRDGRSVDTTMGFTPLEGLVMSKRSGSVDPGLLLWLQTSAGLTAERIEDALNHESGLLGLSGMSGDTRDLVRAGARGNGEAAFALEVFAVGVRRGIASVAASLDRIDALVFTGEIGEDQPEVREAVCSGLGVLGITGGLTEGNPPDGAVVSPRGAAVPVLVIPTGETQQVAAETRDTLAKRAEDR</sequence>
<dbReference type="GO" id="GO:0008776">
    <property type="term" value="F:acetate kinase activity"/>
    <property type="evidence" value="ECO:0007669"/>
    <property type="project" value="UniProtKB-EC"/>
</dbReference>
<evidence type="ECO:0000256" key="1">
    <source>
        <dbReference type="ARBA" id="ARBA00008748"/>
    </source>
</evidence>
<dbReference type="InterPro" id="IPR043129">
    <property type="entry name" value="ATPase_NBD"/>
</dbReference>
<dbReference type="EC" id="2.7.2.1" evidence="6"/>
<evidence type="ECO:0000256" key="2">
    <source>
        <dbReference type="ARBA" id="ARBA00022679"/>
    </source>
</evidence>
<organism evidence="8 9">
    <name type="scientific">Streptomyces sp. 900116325</name>
    <dbReference type="NCBI Taxonomy" id="3154295"/>
    <lineage>
        <taxon>Bacteria</taxon>
        <taxon>Bacillati</taxon>
        <taxon>Actinomycetota</taxon>
        <taxon>Actinomycetes</taxon>
        <taxon>Kitasatosporales</taxon>
        <taxon>Streptomycetaceae</taxon>
        <taxon>Streptomyces</taxon>
    </lineage>
</organism>
<comment type="function">
    <text evidence="6">Catalyzes the formation of acetyl phosphate from acetate and ATP. Can also catalyze the reverse reaction.</text>
</comment>
<comment type="cofactor">
    <cofactor evidence="6">
        <name>Mg(2+)</name>
        <dbReference type="ChEBI" id="CHEBI:18420"/>
    </cofactor>
    <cofactor evidence="6">
        <name>Mn(2+)</name>
        <dbReference type="ChEBI" id="CHEBI:29035"/>
    </cofactor>
    <text evidence="6">Mg(2+). Can also accept Mn(2+).</text>
</comment>
<keyword evidence="9" id="KW-1185">Reference proteome</keyword>
<evidence type="ECO:0000313" key="9">
    <source>
        <dbReference type="Proteomes" id="UP001550044"/>
    </source>
</evidence>
<name>A0ABV2UKX4_9ACTN</name>
<keyword evidence="6" id="KW-0963">Cytoplasm</keyword>
<dbReference type="InterPro" id="IPR000890">
    <property type="entry name" value="Aliphatic_acid_kin_short-chain"/>
</dbReference>
<dbReference type="Proteomes" id="UP001550044">
    <property type="component" value="Unassembled WGS sequence"/>
</dbReference>
<comment type="catalytic activity">
    <reaction evidence="6">
        <text>acetate + ATP = acetyl phosphate + ADP</text>
        <dbReference type="Rhea" id="RHEA:11352"/>
        <dbReference type="ChEBI" id="CHEBI:22191"/>
        <dbReference type="ChEBI" id="CHEBI:30089"/>
        <dbReference type="ChEBI" id="CHEBI:30616"/>
        <dbReference type="ChEBI" id="CHEBI:456216"/>
        <dbReference type="EC" id="2.7.2.1"/>
    </reaction>
</comment>
<evidence type="ECO:0000256" key="6">
    <source>
        <dbReference type="HAMAP-Rule" id="MF_00020"/>
    </source>
</evidence>
<keyword evidence="6" id="KW-0460">Magnesium</keyword>
<dbReference type="Gene3D" id="3.30.420.40">
    <property type="match status" value="2"/>
</dbReference>
<dbReference type="PANTHER" id="PTHR21060:SF15">
    <property type="entry name" value="ACETATE KINASE-RELATED"/>
    <property type="match status" value="1"/>
</dbReference>
<comment type="pathway">
    <text evidence="6">Metabolic intermediate biosynthesis; acetyl-CoA biosynthesis; acetyl-CoA from acetate: step 1/2.</text>
</comment>
<evidence type="ECO:0000256" key="5">
    <source>
        <dbReference type="ARBA" id="ARBA00022840"/>
    </source>
</evidence>
<keyword evidence="3 6" id="KW-0547">Nucleotide-binding</keyword>
<feature type="binding site" evidence="6">
    <location>
        <begin position="253"/>
        <end position="255"/>
    </location>
    <ligand>
        <name>ATP</name>
        <dbReference type="ChEBI" id="CHEBI:30616"/>
    </ligand>
</feature>
<evidence type="ECO:0000256" key="7">
    <source>
        <dbReference type="RuleBase" id="RU003835"/>
    </source>
</evidence>
<feature type="binding site" evidence="6">
    <location>
        <position position="61"/>
    </location>
    <ligand>
        <name>substrate</name>
    </ligand>
</feature>
<feature type="site" description="Transition state stabilizer" evidence="6">
    <location>
        <position position="150"/>
    </location>
</feature>
<dbReference type="SUPFAM" id="SSF53067">
    <property type="entry name" value="Actin-like ATPase domain"/>
    <property type="match status" value="2"/>
</dbReference>
<protein>
    <recommendedName>
        <fullName evidence="6">Acetate kinase</fullName>
        <ecNumber evidence="6">2.7.2.1</ecNumber>
    </recommendedName>
    <alternativeName>
        <fullName evidence="6">Acetokinase</fullName>
    </alternativeName>
</protein>
<dbReference type="RefSeq" id="WP_352308237.1">
    <property type="nucleotide sequence ID" value="NZ_JBEOSG010000040.1"/>
</dbReference>
<keyword evidence="6" id="KW-0479">Metal-binding</keyword>
<comment type="subcellular location">
    <subcellularLocation>
        <location evidence="6">Cytoplasm</location>
    </subcellularLocation>
</comment>
<evidence type="ECO:0000256" key="4">
    <source>
        <dbReference type="ARBA" id="ARBA00022777"/>
    </source>
</evidence>
<dbReference type="NCBIfam" id="TIGR00016">
    <property type="entry name" value="ackA"/>
    <property type="match status" value="1"/>
</dbReference>
<evidence type="ECO:0000256" key="3">
    <source>
        <dbReference type="ARBA" id="ARBA00022741"/>
    </source>
</evidence>
<feature type="site" description="Transition state stabilizer" evidence="6">
    <location>
        <position position="211"/>
    </location>
</feature>
<dbReference type="EMBL" id="JBEXIP010000061">
    <property type="protein sequence ID" value="MET8438498.1"/>
    <property type="molecule type" value="Genomic_DNA"/>
</dbReference>
<dbReference type="PROSITE" id="PS01076">
    <property type="entry name" value="ACETATE_KINASE_2"/>
    <property type="match status" value="1"/>
</dbReference>
<comment type="caution">
    <text evidence="6">Lacks conserved residue(s) required for the propagation of feature annotation.</text>
</comment>
<keyword evidence="4 6" id="KW-0418">Kinase</keyword>
<dbReference type="InterPro" id="IPR004372">
    <property type="entry name" value="Ac/propionate_kinase"/>
</dbReference>
<comment type="similarity">
    <text evidence="1 6 7">Belongs to the acetokinase family.</text>
</comment>
<dbReference type="InterPro" id="IPR023865">
    <property type="entry name" value="Aliphatic_acid_kinase_CS"/>
</dbReference>
<dbReference type="Pfam" id="PF00871">
    <property type="entry name" value="Acetate_kinase"/>
    <property type="match status" value="1"/>
</dbReference>
<keyword evidence="2 6" id="KW-0808">Transferase</keyword>
<gene>
    <name evidence="6" type="primary">ackA</name>
    <name evidence="8" type="ORF">ABZV61_38465</name>
</gene>
<dbReference type="PANTHER" id="PTHR21060">
    <property type="entry name" value="ACETATE KINASE"/>
    <property type="match status" value="1"/>
</dbReference>
<comment type="subunit">
    <text evidence="6">Homodimer.</text>
</comment>
<proteinExistence type="inferred from homology"/>
<evidence type="ECO:0000313" key="8">
    <source>
        <dbReference type="EMBL" id="MET8438498.1"/>
    </source>
</evidence>
<comment type="caution">
    <text evidence="8">The sequence shown here is derived from an EMBL/GenBank/DDBJ whole genome shotgun (WGS) entry which is preliminary data.</text>
</comment>